<dbReference type="eggNOG" id="ENOG5031DQ0">
    <property type="taxonomic scope" value="Bacteria"/>
</dbReference>
<name>Q2G9B7_NOVAD</name>
<dbReference type="Gene3D" id="3.30.565.40">
    <property type="entry name" value="Fervidobacterium nodosum Rt17-B1 like"/>
    <property type="match status" value="1"/>
</dbReference>
<feature type="compositionally biased region" description="Low complexity" evidence="1">
    <location>
        <begin position="26"/>
        <end position="36"/>
    </location>
</feature>
<proteinExistence type="predicted"/>
<feature type="domain" description="Deacetylase PdaC" evidence="2">
    <location>
        <begin position="52"/>
        <end position="143"/>
    </location>
</feature>
<evidence type="ECO:0000313" key="3">
    <source>
        <dbReference type="EMBL" id="ABD25556.1"/>
    </source>
</evidence>
<sequence length="268" mass="28823">MRPTTLLPLALLAACSAPDDPKATRSAPEATSTAPEAPQPPTQTPVTARDVHEDNDLYVFDYSYPAAAGAIPALKDLLDKELEKARADLKAEAANGRAEAKANDFPYHPHSHSVEWKVVTDLPAWLSLSTLVGFYSGGAHPNYAYDTILWDRIAGKRRAPVDLFTSKAALSAAIRAPFCKELDRQRAKKREGYEPGGGIPEFEECIDPAEQTVILGSSNGKAFDRIGVLVAPYAAGPYAEGDYEVTVPVSAKVLAAVKPEFKGTFVAR</sequence>
<dbReference type="AlphaFoldDB" id="Q2G9B7"/>
<dbReference type="PROSITE" id="PS51257">
    <property type="entry name" value="PROKAR_LIPOPROTEIN"/>
    <property type="match status" value="1"/>
</dbReference>
<protein>
    <recommendedName>
        <fullName evidence="2">Deacetylase PdaC domain-containing protein</fullName>
    </recommendedName>
</protein>
<dbReference type="InterPro" id="IPR025303">
    <property type="entry name" value="PdaC"/>
</dbReference>
<evidence type="ECO:0000256" key="1">
    <source>
        <dbReference type="SAM" id="MobiDB-lite"/>
    </source>
</evidence>
<dbReference type="KEGG" id="nar:Saro_1111"/>
<gene>
    <name evidence="3" type="ordered locus">Saro_1111</name>
</gene>
<reference evidence="4" key="1">
    <citation type="submission" date="2006-01" db="EMBL/GenBank/DDBJ databases">
        <title>Complete sequence of Novosphingobium aromaticivorans DSM 12444.</title>
        <authorList>
            <consortium name="US DOE Joint Genome Institute"/>
            <person name="Copeland A."/>
            <person name="Lucas S."/>
            <person name="Lapidus A."/>
            <person name="Barry K."/>
            <person name="Detter J.C."/>
            <person name="Glavina T."/>
            <person name="Hammon N."/>
            <person name="Israni S."/>
            <person name="Pitluck S."/>
            <person name="Chain P."/>
            <person name="Malfatti S."/>
            <person name="Shin M."/>
            <person name="Vergez L."/>
            <person name="Schmutz J."/>
            <person name="Larimer F."/>
            <person name="Land M."/>
            <person name="Kyrpides N."/>
            <person name="Ivanova N."/>
            <person name="Fredrickson J."/>
            <person name="Balkwill D."/>
            <person name="Romine M.F."/>
            <person name="Richardson P."/>
        </authorList>
    </citation>
    <scope>NUCLEOTIDE SEQUENCE [LARGE SCALE GENOMIC DNA]</scope>
    <source>
        <strain evidence="4">ATCC 700278 / DSM 12444 / CCUG 56034 / CIP 105152 / NBRC 16084 / F199</strain>
    </source>
</reference>
<accession>Q2G9B7</accession>
<dbReference type="HOGENOM" id="CLU_085373_0_0_5"/>
<dbReference type="EMBL" id="CP000248">
    <property type="protein sequence ID" value="ABD25556.1"/>
    <property type="molecule type" value="Genomic_DNA"/>
</dbReference>
<dbReference type="RefSeq" id="WP_011444770.1">
    <property type="nucleotide sequence ID" value="NC_007794.1"/>
</dbReference>
<dbReference type="STRING" id="279238.Saro_1111"/>
<evidence type="ECO:0000313" key="4">
    <source>
        <dbReference type="Proteomes" id="UP000009134"/>
    </source>
</evidence>
<organism evidence="3 4">
    <name type="scientific">Novosphingobium aromaticivorans (strain ATCC 700278 / DSM 12444 / CCUG 56034 / CIP 105152 / NBRC 16084 / F199)</name>
    <dbReference type="NCBI Taxonomy" id="279238"/>
    <lineage>
        <taxon>Bacteria</taxon>
        <taxon>Pseudomonadati</taxon>
        <taxon>Pseudomonadota</taxon>
        <taxon>Alphaproteobacteria</taxon>
        <taxon>Sphingomonadales</taxon>
        <taxon>Sphingomonadaceae</taxon>
        <taxon>Novosphingobium</taxon>
    </lineage>
</organism>
<dbReference type="Proteomes" id="UP000009134">
    <property type="component" value="Chromosome"/>
</dbReference>
<evidence type="ECO:0000259" key="2">
    <source>
        <dbReference type="Pfam" id="PF13739"/>
    </source>
</evidence>
<feature type="region of interest" description="Disordered" evidence="1">
    <location>
        <begin position="17"/>
        <end position="48"/>
    </location>
</feature>
<dbReference type="Pfam" id="PF13739">
    <property type="entry name" value="PdaC"/>
    <property type="match status" value="1"/>
</dbReference>
<keyword evidence="4" id="KW-1185">Reference proteome</keyword>